<dbReference type="EMBL" id="CP120733">
    <property type="protein sequence ID" value="WFD10588.1"/>
    <property type="molecule type" value="Genomic_DNA"/>
</dbReference>
<keyword evidence="2" id="KW-1185">Reference proteome</keyword>
<organism evidence="1 2">
    <name type="scientific">Tepidibacter hydrothermalis</name>
    <dbReference type="NCBI Taxonomy" id="3036126"/>
    <lineage>
        <taxon>Bacteria</taxon>
        <taxon>Bacillati</taxon>
        <taxon>Bacillota</taxon>
        <taxon>Clostridia</taxon>
        <taxon>Peptostreptococcales</taxon>
        <taxon>Peptostreptococcaceae</taxon>
        <taxon>Tepidibacter</taxon>
    </lineage>
</organism>
<protein>
    <submittedName>
        <fullName evidence="1">Uncharacterized protein</fullName>
    </submittedName>
</protein>
<evidence type="ECO:0000313" key="2">
    <source>
        <dbReference type="Proteomes" id="UP001222800"/>
    </source>
</evidence>
<proteinExistence type="predicted"/>
<evidence type="ECO:0000313" key="1">
    <source>
        <dbReference type="EMBL" id="WFD10588.1"/>
    </source>
</evidence>
<sequence>MSIAKNNVYGIENYKNKKKNDSQRIENIEKLLCELVGELKGVKETLKNIENNK</sequence>
<reference evidence="1 2" key="1">
    <citation type="submission" date="2023-03" db="EMBL/GenBank/DDBJ databases">
        <title>Complete genome sequence of Tepidibacter sp. SWIR-1, isolated from a deep-sea hydrothermal vent.</title>
        <authorList>
            <person name="Li X."/>
        </authorList>
    </citation>
    <scope>NUCLEOTIDE SEQUENCE [LARGE SCALE GENOMIC DNA]</scope>
    <source>
        <strain evidence="1 2">SWIR-1</strain>
    </source>
</reference>
<accession>A0ABY8EIF6</accession>
<dbReference type="Proteomes" id="UP001222800">
    <property type="component" value="Chromosome"/>
</dbReference>
<name>A0ABY8EIF6_9FIRM</name>
<dbReference type="RefSeq" id="WP_277732555.1">
    <property type="nucleotide sequence ID" value="NZ_CP120733.1"/>
</dbReference>
<gene>
    <name evidence="1" type="ORF">P4S50_00510</name>
</gene>